<keyword evidence="1" id="KW-0479">Metal-binding</keyword>
<protein>
    <submittedName>
        <fullName evidence="5">Phosphohydrolase</fullName>
    </submittedName>
    <submittedName>
        <fullName evidence="6">Ser/Thr protein phosphatase</fullName>
        <ecNumber evidence="6">3.1.3.16</ecNumber>
    </submittedName>
</protein>
<evidence type="ECO:0000256" key="3">
    <source>
        <dbReference type="SAM" id="Phobius"/>
    </source>
</evidence>
<dbReference type="GO" id="GO:0009245">
    <property type="term" value="P:lipid A biosynthetic process"/>
    <property type="evidence" value="ECO:0007669"/>
    <property type="project" value="TreeGrafter"/>
</dbReference>
<dbReference type="HOGENOM" id="CLU_025443_6_0_10"/>
<dbReference type="GO" id="GO:0008758">
    <property type="term" value="F:UDP-2,3-diacylglucosamine hydrolase activity"/>
    <property type="evidence" value="ECO:0007669"/>
    <property type="project" value="TreeGrafter"/>
</dbReference>
<feature type="transmembrane region" description="Helical" evidence="3">
    <location>
        <begin position="69"/>
        <end position="95"/>
    </location>
</feature>
<name>F9D0A2_PREDD</name>
<dbReference type="Proteomes" id="UP000010862">
    <property type="component" value="Chromosome 1"/>
</dbReference>
<dbReference type="KEGG" id="pdt:Prede_0494"/>
<keyword evidence="3" id="KW-1133">Transmembrane helix</keyword>
<keyword evidence="8" id="KW-1185">Reference proteome</keyword>
<evidence type="ECO:0000313" key="7">
    <source>
        <dbReference type="Proteomes" id="UP000007820"/>
    </source>
</evidence>
<evidence type="ECO:0000256" key="1">
    <source>
        <dbReference type="ARBA" id="ARBA00022723"/>
    </source>
</evidence>
<keyword evidence="2 6" id="KW-0378">Hydrolase</keyword>
<keyword evidence="3" id="KW-0812">Transmembrane</keyword>
<dbReference type="AlphaFoldDB" id="F9D0A2"/>
<dbReference type="OrthoDB" id="9780884at2"/>
<reference evidence="6 7" key="1">
    <citation type="submission" date="2011-04" db="EMBL/GenBank/DDBJ databases">
        <authorList>
            <person name="Muzny D."/>
            <person name="Qin X."/>
            <person name="Deng J."/>
            <person name="Jiang H."/>
            <person name="Liu Y."/>
            <person name="Qu J."/>
            <person name="Song X.-Z."/>
            <person name="Zhang L."/>
            <person name="Thornton R."/>
            <person name="Coyle M."/>
            <person name="Francisco L."/>
            <person name="Jackson L."/>
            <person name="Javaid M."/>
            <person name="Korchina V."/>
            <person name="Kovar C."/>
            <person name="Mata R."/>
            <person name="Mathew T."/>
            <person name="Ngo R."/>
            <person name="Nguyen L."/>
            <person name="Nguyen N."/>
            <person name="Okwuonu G."/>
            <person name="Ongeri F."/>
            <person name="Pham C."/>
            <person name="Simmons D."/>
            <person name="Wilczek-Boney K."/>
            <person name="Hale W."/>
            <person name="Jakkamsetti A."/>
            <person name="Pham P."/>
            <person name="Ruth R."/>
            <person name="San Lucas F."/>
            <person name="Warren J."/>
            <person name="Zhang J."/>
            <person name="Zhao Z."/>
            <person name="Zhou C."/>
            <person name="Zhu D."/>
            <person name="Lee S."/>
            <person name="Bess C."/>
            <person name="Blankenburg K."/>
            <person name="Forbes L."/>
            <person name="Fu Q."/>
            <person name="Gubbala S."/>
            <person name="Hirani K."/>
            <person name="Jayaseelan J.C."/>
            <person name="Lara F."/>
            <person name="Munidasa M."/>
            <person name="Palculict T."/>
            <person name="Patil S."/>
            <person name="Pu L.-L."/>
            <person name="Saada N."/>
            <person name="Tang L."/>
            <person name="Weissenberger G."/>
            <person name="Zhu Y."/>
            <person name="Hemphill L."/>
            <person name="Shang Y."/>
            <person name="Youmans B."/>
            <person name="Ayvaz T."/>
            <person name="Ross M."/>
            <person name="Santibanez J."/>
            <person name="Aqrawi P."/>
            <person name="Gross S."/>
            <person name="Joshi V."/>
            <person name="Fowler G."/>
            <person name="Nazareth L."/>
            <person name="Reid J."/>
            <person name="Worley K."/>
            <person name="Petrosino J."/>
            <person name="Highlander S."/>
            <person name="Gibbs R."/>
        </authorList>
    </citation>
    <scope>NUCLEOTIDE SEQUENCE [LARGE SCALE GENOMIC DNA]</scope>
    <source>
        <strain evidence="6 7">DSM 3688</strain>
    </source>
</reference>
<keyword evidence="3" id="KW-0472">Membrane</keyword>
<dbReference type="PATRIC" id="fig|908937.9.peg.512"/>
<dbReference type="EMBL" id="AFPW01000004">
    <property type="protein sequence ID" value="EGQ17195.1"/>
    <property type="molecule type" value="Genomic_DNA"/>
</dbReference>
<dbReference type="CDD" id="cd07385">
    <property type="entry name" value="MPP_YkuE_C"/>
    <property type="match status" value="1"/>
</dbReference>
<dbReference type="GO" id="GO:0016020">
    <property type="term" value="C:membrane"/>
    <property type="evidence" value="ECO:0007669"/>
    <property type="project" value="GOC"/>
</dbReference>
<dbReference type="STRING" id="908937.Prede_0494"/>
<reference evidence="8" key="2">
    <citation type="submission" date="2012-02" db="EMBL/GenBank/DDBJ databases">
        <title>Complete sequence of chromosome 1 of Prevotella dentalis DSM 3688.</title>
        <authorList>
            <person name="Lucas S."/>
            <person name="Copeland A."/>
            <person name="Lapidus A."/>
            <person name="Glavina del Rio T."/>
            <person name="Dalin E."/>
            <person name="Tice H."/>
            <person name="Bruce D."/>
            <person name="Goodwin L."/>
            <person name="Pitluck S."/>
            <person name="Peters L."/>
            <person name="Mikhailova N."/>
            <person name="Chertkov O."/>
            <person name="Kyrpides N."/>
            <person name="Mavromatis K."/>
            <person name="Ivanova N."/>
            <person name="Brettin T."/>
            <person name="Detter J.C."/>
            <person name="Han C."/>
            <person name="Larimer F."/>
            <person name="Land M."/>
            <person name="Hauser L."/>
            <person name="Markowitz V."/>
            <person name="Cheng J.-F."/>
            <person name="Hugenholtz P."/>
            <person name="Woyke T."/>
            <person name="Wu D."/>
            <person name="Gronow S."/>
            <person name="Wellnitz S."/>
            <person name="Brambilla E."/>
            <person name="Klenk H.-P."/>
            <person name="Eisen J.A."/>
        </authorList>
    </citation>
    <scope>NUCLEOTIDE SEQUENCE [LARGE SCALE GENOMIC DNA]</scope>
    <source>
        <strain evidence="8">ATCC 49559 / DSM 3688 / JCM 13448 / NCTC 12043 / ES 2772</strain>
    </source>
</reference>
<accession>F9D0A2</accession>
<evidence type="ECO:0000313" key="5">
    <source>
        <dbReference type="EMBL" id="AGB27862.1"/>
    </source>
</evidence>
<dbReference type="PANTHER" id="PTHR31302">
    <property type="entry name" value="TRANSMEMBRANE PROTEIN WITH METALLOPHOSPHOESTERASE DOMAIN-RELATED"/>
    <property type="match status" value="1"/>
</dbReference>
<dbReference type="Pfam" id="PF00149">
    <property type="entry name" value="Metallophos"/>
    <property type="match status" value="1"/>
</dbReference>
<proteinExistence type="predicted"/>
<feature type="transmembrane region" description="Helical" evidence="3">
    <location>
        <begin position="37"/>
        <end position="57"/>
    </location>
</feature>
<evidence type="ECO:0000259" key="4">
    <source>
        <dbReference type="Pfam" id="PF00149"/>
    </source>
</evidence>
<feature type="transmembrane region" description="Helical" evidence="3">
    <location>
        <begin position="107"/>
        <end position="128"/>
    </location>
</feature>
<dbReference type="InterPro" id="IPR051158">
    <property type="entry name" value="Metallophosphoesterase_sf"/>
</dbReference>
<dbReference type="Gene3D" id="3.60.21.10">
    <property type="match status" value="1"/>
</dbReference>
<evidence type="ECO:0000313" key="8">
    <source>
        <dbReference type="Proteomes" id="UP000010862"/>
    </source>
</evidence>
<feature type="domain" description="Calcineurin-like phosphoesterase" evidence="4">
    <location>
        <begin position="151"/>
        <end position="328"/>
    </location>
</feature>
<dbReference type="eggNOG" id="COG1408">
    <property type="taxonomic scope" value="Bacteria"/>
</dbReference>
<reference evidence="5" key="3">
    <citation type="submission" date="2012-02" db="EMBL/GenBank/DDBJ databases">
        <title>Complete sequence of chromosome 1 of Prevotella dentalis DSM 3688.</title>
        <authorList>
            <consortium name="US DOE Joint Genome Institute (JGI-PGF)"/>
            <person name="Lucas S."/>
            <person name="Copeland A."/>
            <person name="Lapidus A."/>
            <person name="Glavina del Rio T."/>
            <person name="Dalin E."/>
            <person name="Tice H."/>
            <person name="Bruce D."/>
            <person name="Goodwin L."/>
            <person name="Pitluck S."/>
            <person name="Peters L."/>
            <person name="Mikhailova N."/>
            <person name="Chertkov O."/>
            <person name="Kyrpides N."/>
            <person name="Mavromatis K."/>
            <person name="Ivanova N."/>
            <person name="Brettin T."/>
            <person name="Detter J.C."/>
            <person name="Han C."/>
            <person name="Larimer F."/>
            <person name="Land M."/>
            <person name="Hauser L."/>
            <person name="Markowitz V."/>
            <person name="Cheng J.-F."/>
            <person name="Hugenholtz P."/>
            <person name="Woyke T."/>
            <person name="Wu D."/>
            <person name="Gronow S."/>
            <person name="Wellnitz S."/>
            <person name="Brambilla E."/>
            <person name="Klenk H.-P."/>
            <person name="Eisen J.A."/>
        </authorList>
    </citation>
    <scope>NUCLEOTIDE SEQUENCE [LARGE SCALE GENOMIC DNA]</scope>
    <source>
        <strain evidence="5">DSM 3688</strain>
    </source>
</reference>
<dbReference type="PANTHER" id="PTHR31302:SF31">
    <property type="entry name" value="PHOSPHODIESTERASE YAEI"/>
    <property type="match status" value="1"/>
</dbReference>
<dbReference type="InterPro" id="IPR004843">
    <property type="entry name" value="Calcineurin-like_PHP"/>
</dbReference>
<dbReference type="EC" id="3.1.3.16" evidence="6"/>
<evidence type="ECO:0000256" key="2">
    <source>
        <dbReference type="ARBA" id="ARBA00022801"/>
    </source>
</evidence>
<sequence length="407" mass="45740">MIARILIPIILTIVLPDLYFDQHYWKRRFARRWWWRLAWWLPGVLMLAYTVGLASIRNFAPDDLMWINVYLFLLGLVVVPKALFALCSGLGLAWCRWRHTYRNWGNLVAVGLTIGVWYMLGYGTTIGLRKLEVNHVDVYFNDLPAAFDGYRIVQFTDAHVGTFTGSRLPLLQRDLDSINAQQPDLIAFTGDLQNMRPCEIHPVASMLAGLRARDGVVSVLGNHDYSEYTDEEPAVEAANRAETIALQRQCGWRLLLNEHVVIRRGRDSLVVAGEQNWEKPDSSDFVRTMQGVGKGAFVVMLQHNPKAWDAEIRPSQRVQLTLSGHVHGGQIALFGLRPTQLHYHQDFGLYQSGGSALYVSAGIGGLIPFRFGASPEIAVITLHRVAAPAGHLRSPQSRSANTYTTKP</sequence>
<organism evidence="6 7">
    <name type="scientific">Prevotella dentalis (strain ATCC 49559 / DSM 3688 / JCM 13448 / NCTC 12043 / ES 2772)</name>
    <name type="common">Mitsuokella dentalis</name>
    <dbReference type="NCBI Taxonomy" id="908937"/>
    <lineage>
        <taxon>Bacteria</taxon>
        <taxon>Pseudomonadati</taxon>
        <taxon>Bacteroidota</taxon>
        <taxon>Bacteroidia</taxon>
        <taxon>Bacteroidales</taxon>
        <taxon>Prevotellaceae</taxon>
        <taxon>Prevotella</taxon>
    </lineage>
</organism>
<dbReference type="RefSeq" id="WP_005843669.1">
    <property type="nucleotide sequence ID" value="NC_019960.1"/>
</dbReference>
<evidence type="ECO:0000313" key="6">
    <source>
        <dbReference type="EMBL" id="EGQ17195.1"/>
    </source>
</evidence>
<gene>
    <name evidence="5" type="ordered locus">Prede_0494</name>
    <name evidence="6" type="ORF">HMPREF9136_0279</name>
</gene>
<dbReference type="Proteomes" id="UP000007820">
    <property type="component" value="Unassembled WGS sequence"/>
</dbReference>
<dbReference type="EMBL" id="CP003368">
    <property type="protein sequence ID" value="AGB27862.1"/>
    <property type="molecule type" value="Genomic_DNA"/>
</dbReference>
<dbReference type="GO" id="GO:0004722">
    <property type="term" value="F:protein serine/threonine phosphatase activity"/>
    <property type="evidence" value="ECO:0007669"/>
    <property type="project" value="UniProtKB-EC"/>
</dbReference>
<dbReference type="GO" id="GO:0046872">
    <property type="term" value="F:metal ion binding"/>
    <property type="evidence" value="ECO:0007669"/>
    <property type="project" value="UniProtKB-KW"/>
</dbReference>
<dbReference type="SUPFAM" id="SSF56300">
    <property type="entry name" value="Metallo-dependent phosphatases"/>
    <property type="match status" value="1"/>
</dbReference>
<dbReference type="InterPro" id="IPR029052">
    <property type="entry name" value="Metallo-depent_PP-like"/>
</dbReference>